<evidence type="ECO:0000256" key="3">
    <source>
        <dbReference type="ARBA" id="ARBA00012976"/>
    </source>
</evidence>
<keyword evidence="16" id="KW-1185">Reference proteome</keyword>
<comment type="catalytic activity">
    <reaction evidence="11">
        <text>1D-myo-inositol 1,2,4,5,6-pentakisphosphate + H2O = 1D-myo-inositol 1,2,5,6-tetrakisphosphate + phosphate</text>
        <dbReference type="Rhea" id="RHEA:77115"/>
        <dbReference type="ChEBI" id="CHEBI:15377"/>
        <dbReference type="ChEBI" id="CHEBI:43474"/>
        <dbReference type="ChEBI" id="CHEBI:57798"/>
        <dbReference type="ChEBI" id="CHEBI:195535"/>
        <dbReference type="EC" id="3.1.3.62"/>
    </reaction>
    <physiologicalReaction direction="left-to-right" evidence="11">
        <dbReference type="Rhea" id="RHEA:77116"/>
    </physiologicalReaction>
</comment>
<dbReference type="EC" id="3.1.3.80" evidence="3"/>
<organism evidence="15 16">
    <name type="scientific">Euphydryas editha</name>
    <name type="common">Edith's checkerspot</name>
    <dbReference type="NCBI Taxonomy" id="104508"/>
    <lineage>
        <taxon>Eukaryota</taxon>
        <taxon>Metazoa</taxon>
        <taxon>Ecdysozoa</taxon>
        <taxon>Arthropoda</taxon>
        <taxon>Hexapoda</taxon>
        <taxon>Insecta</taxon>
        <taxon>Pterygota</taxon>
        <taxon>Neoptera</taxon>
        <taxon>Endopterygota</taxon>
        <taxon>Lepidoptera</taxon>
        <taxon>Glossata</taxon>
        <taxon>Ditrysia</taxon>
        <taxon>Papilionoidea</taxon>
        <taxon>Nymphalidae</taxon>
        <taxon>Nymphalinae</taxon>
        <taxon>Euphydryas</taxon>
    </lineage>
</organism>
<evidence type="ECO:0000256" key="1">
    <source>
        <dbReference type="ARBA" id="ARBA00004370"/>
    </source>
</evidence>
<comment type="catalytic activity">
    <reaction evidence="10">
        <text>1D-myo-inositol 1,2,5,6-tetrakisphosphate + H2O = 1D-myo-inositol 1,2,6-trisphosphate + phosphate</text>
        <dbReference type="Rhea" id="RHEA:77119"/>
        <dbReference type="ChEBI" id="CHEBI:15377"/>
        <dbReference type="ChEBI" id="CHEBI:43474"/>
        <dbReference type="ChEBI" id="CHEBI:195535"/>
        <dbReference type="ChEBI" id="CHEBI:195537"/>
        <dbReference type="EC" id="3.1.3.62"/>
    </reaction>
    <physiologicalReaction direction="left-to-right" evidence="10">
        <dbReference type="Rhea" id="RHEA:77120"/>
    </physiologicalReaction>
</comment>
<comment type="similarity">
    <text evidence="2">Belongs to the histidine acid phosphatase family. MINPP1 subfamily.</text>
</comment>
<evidence type="ECO:0000256" key="5">
    <source>
        <dbReference type="ARBA" id="ARBA00018097"/>
    </source>
</evidence>
<evidence type="ECO:0000256" key="4">
    <source>
        <dbReference type="ARBA" id="ARBA00013040"/>
    </source>
</evidence>
<evidence type="ECO:0000256" key="9">
    <source>
        <dbReference type="ARBA" id="ARBA00031642"/>
    </source>
</evidence>
<protein>
    <recommendedName>
        <fullName evidence="5">Multiple inositol polyphosphate phosphatase 1</fullName>
        <ecNumber evidence="4">3.1.3.62</ecNumber>
        <ecNumber evidence="3">3.1.3.80</ecNumber>
    </recommendedName>
    <alternativeName>
        <fullName evidence="9">2,3-bisphosphoglycerate 3-phosphatase</fullName>
    </alternativeName>
</protein>
<evidence type="ECO:0000256" key="13">
    <source>
        <dbReference type="ARBA" id="ARBA00043832"/>
    </source>
</evidence>
<dbReference type="GO" id="GO:0034417">
    <property type="term" value="F:bisphosphoglycerate 3-phosphatase activity"/>
    <property type="evidence" value="ECO:0007669"/>
    <property type="project" value="UniProtKB-EC"/>
</dbReference>
<evidence type="ECO:0000256" key="12">
    <source>
        <dbReference type="ARBA" id="ARBA00043691"/>
    </source>
</evidence>
<dbReference type="GO" id="GO:0003993">
    <property type="term" value="F:acid phosphatase activity"/>
    <property type="evidence" value="ECO:0007669"/>
    <property type="project" value="TreeGrafter"/>
</dbReference>
<comment type="subcellular location">
    <subcellularLocation>
        <location evidence="1">Membrane</location>
    </subcellularLocation>
</comment>
<evidence type="ECO:0000256" key="10">
    <source>
        <dbReference type="ARBA" id="ARBA00043668"/>
    </source>
</evidence>
<evidence type="ECO:0000256" key="11">
    <source>
        <dbReference type="ARBA" id="ARBA00043671"/>
    </source>
</evidence>
<dbReference type="EMBL" id="CAKOGL010000016">
    <property type="protein sequence ID" value="CAH2096545.1"/>
    <property type="molecule type" value="Genomic_DNA"/>
</dbReference>
<evidence type="ECO:0000256" key="8">
    <source>
        <dbReference type="ARBA" id="ARBA00023136"/>
    </source>
</evidence>
<evidence type="ECO:0000256" key="14">
    <source>
        <dbReference type="SAM" id="SignalP"/>
    </source>
</evidence>
<name>A0AAU9UIA0_EUPED</name>
<dbReference type="InterPro" id="IPR000560">
    <property type="entry name" value="His_Pase_clade-2"/>
</dbReference>
<dbReference type="PANTHER" id="PTHR20963">
    <property type="entry name" value="MULTIPLE INOSITOL POLYPHOSPHATE PHOSPHATASE-RELATED"/>
    <property type="match status" value="1"/>
</dbReference>
<feature type="signal peptide" evidence="14">
    <location>
        <begin position="1"/>
        <end position="15"/>
    </location>
</feature>
<dbReference type="GO" id="GO:0016020">
    <property type="term" value="C:membrane"/>
    <property type="evidence" value="ECO:0007669"/>
    <property type="project" value="UniProtKB-SubCell"/>
</dbReference>
<keyword evidence="7" id="KW-0378">Hydrolase</keyword>
<dbReference type="Pfam" id="PF00328">
    <property type="entry name" value="His_Phos_2"/>
    <property type="match status" value="1"/>
</dbReference>
<evidence type="ECO:0000313" key="15">
    <source>
        <dbReference type="EMBL" id="CAH2096545.1"/>
    </source>
</evidence>
<proteinExistence type="inferred from homology"/>
<comment type="catalytic activity">
    <reaction evidence="12">
        <text>1D-myo-inositol hexakisphosphate + H2O = 1D-myo-inositol 1,2,4,5,6-pentakisphosphate + phosphate</text>
        <dbReference type="Rhea" id="RHEA:16989"/>
        <dbReference type="ChEBI" id="CHEBI:15377"/>
        <dbReference type="ChEBI" id="CHEBI:43474"/>
        <dbReference type="ChEBI" id="CHEBI:57798"/>
        <dbReference type="ChEBI" id="CHEBI:58130"/>
        <dbReference type="EC" id="3.1.3.62"/>
    </reaction>
    <physiologicalReaction direction="left-to-right" evidence="12">
        <dbReference type="Rhea" id="RHEA:16990"/>
    </physiologicalReaction>
</comment>
<sequence length="374" mass="44143">MWRLIVFVYLPLINAHCYWNNKNPYNYFGTKTPYESVRGDFRDVPPIRGCETVSIWFVTRHGIRYPSEMEMPAMKEASALKDIIIKNYFEGKGEMCAQDISDLRDWKWDNLENRPSILTEEGFHELLGFGQRFRQKFYPLLVNLNRSLLRSTDEIRTRKSSEAFIKGLEDIGPTLFVDNSIREDSTIRPYRFCKKRQIDVINNTQAFDEISRYQETYEFKQLRAKIQKRIGFDHELTSQTIMTIYDLCRNYRLYSIVKKNVWCALFTDDELRILEYIEDLKIYFKNGYGHPMNGLLGASALKDLYENFQAATSSDHKTFVGYFSHGTMIDMIYTAMGLYYDYPGISGMERIKNRKWRTSFLTPFAANFVAVLHR</sequence>
<feature type="chain" id="PRO_5043897259" description="Multiple inositol polyphosphate phosphatase 1" evidence="14">
    <location>
        <begin position="16"/>
        <end position="374"/>
    </location>
</feature>
<dbReference type="EC" id="3.1.3.62" evidence="4"/>
<evidence type="ECO:0000256" key="2">
    <source>
        <dbReference type="ARBA" id="ARBA00008422"/>
    </source>
</evidence>
<dbReference type="InterPro" id="IPR029033">
    <property type="entry name" value="His_PPase_superfam"/>
</dbReference>
<keyword evidence="8" id="KW-0472">Membrane</keyword>
<dbReference type="Gene3D" id="3.40.50.1240">
    <property type="entry name" value="Phosphoglycerate mutase-like"/>
    <property type="match status" value="1"/>
</dbReference>
<dbReference type="SUPFAM" id="SSF53254">
    <property type="entry name" value="Phosphoglycerate mutase-like"/>
    <property type="match status" value="1"/>
</dbReference>
<dbReference type="PANTHER" id="PTHR20963:SF8">
    <property type="entry name" value="MULTIPLE INOSITOL POLYPHOSPHATE PHOSPHATASE 1"/>
    <property type="match status" value="1"/>
</dbReference>
<keyword evidence="6 14" id="KW-0732">Signal</keyword>
<dbReference type="AlphaFoldDB" id="A0AAU9UIA0"/>
<evidence type="ECO:0000256" key="7">
    <source>
        <dbReference type="ARBA" id="ARBA00022801"/>
    </source>
</evidence>
<evidence type="ECO:0000256" key="6">
    <source>
        <dbReference type="ARBA" id="ARBA00022729"/>
    </source>
</evidence>
<dbReference type="CDD" id="cd07061">
    <property type="entry name" value="HP_HAP_like"/>
    <property type="match status" value="1"/>
</dbReference>
<evidence type="ECO:0000313" key="16">
    <source>
        <dbReference type="Proteomes" id="UP001153954"/>
    </source>
</evidence>
<comment type="caution">
    <text evidence="15">The sequence shown here is derived from an EMBL/GenBank/DDBJ whole genome shotgun (WGS) entry which is preliminary data.</text>
</comment>
<accession>A0AAU9UIA0</accession>
<comment type="catalytic activity">
    <reaction evidence="13">
        <text>(2R)-2,3-bisphosphoglycerate + H2O = (2R)-2-phosphoglycerate + phosphate</text>
        <dbReference type="Rhea" id="RHEA:27381"/>
        <dbReference type="ChEBI" id="CHEBI:15377"/>
        <dbReference type="ChEBI" id="CHEBI:43474"/>
        <dbReference type="ChEBI" id="CHEBI:58248"/>
        <dbReference type="ChEBI" id="CHEBI:58289"/>
        <dbReference type="EC" id="3.1.3.80"/>
    </reaction>
    <physiologicalReaction direction="left-to-right" evidence="13">
        <dbReference type="Rhea" id="RHEA:27382"/>
    </physiologicalReaction>
</comment>
<dbReference type="GO" id="GO:0052745">
    <property type="term" value="F:inositol phosphate phosphatase activity"/>
    <property type="evidence" value="ECO:0007669"/>
    <property type="project" value="TreeGrafter"/>
</dbReference>
<dbReference type="Proteomes" id="UP001153954">
    <property type="component" value="Unassembled WGS sequence"/>
</dbReference>
<reference evidence="15" key="1">
    <citation type="submission" date="2022-03" db="EMBL/GenBank/DDBJ databases">
        <authorList>
            <person name="Tunstrom K."/>
        </authorList>
    </citation>
    <scope>NUCLEOTIDE SEQUENCE</scope>
</reference>
<gene>
    <name evidence="15" type="ORF">EEDITHA_LOCUS11868</name>
</gene>